<dbReference type="GO" id="GO:0010073">
    <property type="term" value="P:meristem maintenance"/>
    <property type="evidence" value="ECO:0007669"/>
    <property type="project" value="InterPro"/>
</dbReference>
<evidence type="ECO:0000313" key="3">
    <source>
        <dbReference type="EMBL" id="KAB2623861.1"/>
    </source>
</evidence>
<sequence>MKDKGWQKWMNNGVYELIMLLKTTVIAKPKLLTTSLLFWNLETNTFDLRMGLMSLTILNMAQVFKLRPLGRVVDVTHDWSHFSYSIVESSSSSAPFLQIESNSSTFKSYGTSFTGFSPFANKSFGPTSFTANRDQEHMYFLLYWLNKHVFPNKSKEMKVEWIPLVEALHNFDDMATGPFILFHLYHLLFEMTRGKPLKLTSIGQPGWSNYSNSAEIDIGQDEDAADAFVLQEAAAKAEGQDSKDEAELVVEPWATRRTHATIMETSEFEPEELPRAQISIPGSGNISPSPASNDDSLYQPREPTPPHSKDLSSTQGLGEGSGQSPPPLRNQTAIKTNVGQCEDWPKLFDFYNHNGYKAYPKVTPYSSIKP</sequence>
<dbReference type="Pfam" id="PF10536">
    <property type="entry name" value="PMD"/>
    <property type="match status" value="1"/>
</dbReference>
<dbReference type="PANTHER" id="PTHR46033:SF8">
    <property type="entry name" value="PROTEIN MAINTENANCE OF MERISTEMS-LIKE"/>
    <property type="match status" value="1"/>
</dbReference>
<evidence type="ECO:0000259" key="2">
    <source>
        <dbReference type="Pfam" id="PF10536"/>
    </source>
</evidence>
<protein>
    <recommendedName>
        <fullName evidence="2">Aminotransferase-like plant mobile domain-containing protein</fullName>
    </recommendedName>
</protein>
<feature type="region of interest" description="Disordered" evidence="1">
    <location>
        <begin position="262"/>
        <end position="336"/>
    </location>
</feature>
<dbReference type="AlphaFoldDB" id="A0A5N5HCE6"/>
<dbReference type="Proteomes" id="UP000327157">
    <property type="component" value="Unassembled WGS sequence"/>
</dbReference>
<dbReference type="EMBL" id="SMOL01000167">
    <property type="protein sequence ID" value="KAB2623861.1"/>
    <property type="molecule type" value="Genomic_DNA"/>
</dbReference>
<gene>
    <name evidence="3" type="ORF">D8674_041448</name>
</gene>
<dbReference type="PANTHER" id="PTHR46033">
    <property type="entry name" value="PROTEIN MAIN-LIKE 2"/>
    <property type="match status" value="1"/>
</dbReference>
<evidence type="ECO:0000256" key="1">
    <source>
        <dbReference type="SAM" id="MobiDB-lite"/>
    </source>
</evidence>
<feature type="domain" description="Aminotransferase-like plant mobile" evidence="2">
    <location>
        <begin position="13"/>
        <end position="198"/>
    </location>
</feature>
<feature type="compositionally biased region" description="Low complexity" evidence="1">
    <location>
        <begin position="278"/>
        <end position="293"/>
    </location>
</feature>
<reference evidence="3 4" key="1">
    <citation type="submission" date="2019-09" db="EMBL/GenBank/DDBJ databases">
        <authorList>
            <person name="Ou C."/>
        </authorList>
    </citation>
    <scope>NUCLEOTIDE SEQUENCE [LARGE SCALE GENOMIC DNA]</scope>
    <source>
        <strain evidence="3">S2</strain>
        <tissue evidence="3">Leaf</tissue>
    </source>
</reference>
<name>A0A5N5HCE6_9ROSA</name>
<reference evidence="3 4" key="2">
    <citation type="submission" date="2019-11" db="EMBL/GenBank/DDBJ databases">
        <title>A de novo genome assembly of a pear dwarfing rootstock.</title>
        <authorList>
            <person name="Wang F."/>
            <person name="Wang J."/>
            <person name="Li S."/>
            <person name="Zhang Y."/>
            <person name="Fang M."/>
            <person name="Ma L."/>
            <person name="Zhao Y."/>
            <person name="Jiang S."/>
        </authorList>
    </citation>
    <scope>NUCLEOTIDE SEQUENCE [LARGE SCALE GENOMIC DNA]</scope>
    <source>
        <strain evidence="3">S2</strain>
        <tissue evidence="3">Leaf</tissue>
    </source>
</reference>
<dbReference type="InterPro" id="IPR019557">
    <property type="entry name" value="AminoTfrase-like_pln_mobile"/>
</dbReference>
<evidence type="ECO:0000313" key="4">
    <source>
        <dbReference type="Proteomes" id="UP000327157"/>
    </source>
</evidence>
<proteinExistence type="predicted"/>
<comment type="caution">
    <text evidence="3">The sequence shown here is derived from an EMBL/GenBank/DDBJ whole genome shotgun (WGS) entry which is preliminary data.</text>
</comment>
<dbReference type="InterPro" id="IPR044824">
    <property type="entry name" value="MAIN-like"/>
</dbReference>
<dbReference type="OrthoDB" id="1166685at2759"/>
<keyword evidence="4" id="KW-1185">Reference proteome</keyword>
<organism evidence="3 4">
    <name type="scientific">Pyrus ussuriensis x Pyrus communis</name>
    <dbReference type="NCBI Taxonomy" id="2448454"/>
    <lineage>
        <taxon>Eukaryota</taxon>
        <taxon>Viridiplantae</taxon>
        <taxon>Streptophyta</taxon>
        <taxon>Embryophyta</taxon>
        <taxon>Tracheophyta</taxon>
        <taxon>Spermatophyta</taxon>
        <taxon>Magnoliopsida</taxon>
        <taxon>eudicotyledons</taxon>
        <taxon>Gunneridae</taxon>
        <taxon>Pentapetalae</taxon>
        <taxon>rosids</taxon>
        <taxon>fabids</taxon>
        <taxon>Rosales</taxon>
        <taxon>Rosaceae</taxon>
        <taxon>Amygdaloideae</taxon>
        <taxon>Maleae</taxon>
        <taxon>Pyrus</taxon>
    </lineage>
</organism>
<accession>A0A5N5HCE6</accession>